<reference evidence="1" key="1">
    <citation type="submission" date="2022-10" db="EMBL/GenBank/DDBJ databases">
        <title>Two novel species of Flavobacterium.</title>
        <authorList>
            <person name="Liu Q."/>
            <person name="Xin Y.-H."/>
        </authorList>
    </citation>
    <scope>NUCLEOTIDE SEQUENCE</scope>
    <source>
        <strain evidence="1">LS1R49</strain>
    </source>
</reference>
<name>A0A9X2ZG09_9FLAO</name>
<accession>A0A9X2ZG09</accession>
<dbReference type="Proteomes" id="UP001151079">
    <property type="component" value="Unassembled WGS sequence"/>
</dbReference>
<evidence type="ECO:0000313" key="1">
    <source>
        <dbReference type="EMBL" id="MCV9930005.1"/>
    </source>
</evidence>
<keyword evidence="2" id="KW-1185">Reference proteome</keyword>
<evidence type="ECO:0000313" key="2">
    <source>
        <dbReference type="Proteomes" id="UP001151079"/>
    </source>
</evidence>
<dbReference type="AlphaFoldDB" id="A0A9X2ZG09"/>
<proteinExistence type="predicted"/>
<protein>
    <submittedName>
        <fullName evidence="1">DUF4265 domain-containing protein</fullName>
    </submittedName>
</protein>
<dbReference type="RefSeq" id="WP_264208086.1">
    <property type="nucleotide sequence ID" value="NZ_JAOZEW010000026.1"/>
</dbReference>
<dbReference type="EMBL" id="JAOZEW010000026">
    <property type="protein sequence ID" value="MCV9930005.1"/>
    <property type="molecule type" value="Genomic_DNA"/>
</dbReference>
<dbReference type="Pfam" id="PF14085">
    <property type="entry name" value="DUF4265"/>
    <property type="match status" value="1"/>
</dbReference>
<comment type="caution">
    <text evidence="1">The sequence shown here is derived from an EMBL/GenBank/DDBJ whole genome shotgun (WGS) entry which is preliminary data.</text>
</comment>
<organism evidence="1 2">
    <name type="scientific">Flavobacterium shii</name>
    <dbReference type="NCBI Taxonomy" id="2987687"/>
    <lineage>
        <taxon>Bacteria</taxon>
        <taxon>Pseudomonadati</taxon>
        <taxon>Bacteroidota</taxon>
        <taxon>Flavobacteriia</taxon>
        <taxon>Flavobacteriales</taxon>
        <taxon>Flavobacteriaceae</taxon>
        <taxon>Flavobacterium</taxon>
    </lineage>
</organism>
<dbReference type="InterPro" id="IPR025361">
    <property type="entry name" value="DUF4265"/>
</dbReference>
<gene>
    <name evidence="1" type="ORF">OIU83_20260</name>
</gene>
<sequence>MTQEQDNYVKILFRFFSNVLNEPAVETLWATIVDAEKGLYKLDNIPFYAPVSFEDVVFAEFDEKEQKLTYRETIEHSGNSTIQVIVLDKNILANDLREIFNTLGCESEKFNDDYFVVQIPATVKYEPIREKLIELEDNKIISYAEPDLSDNHWY</sequence>